<dbReference type="OrthoDB" id="9805666at2"/>
<dbReference type="SUPFAM" id="SSF51658">
    <property type="entry name" value="Xylose isomerase-like"/>
    <property type="match status" value="1"/>
</dbReference>
<dbReference type="InterPro" id="IPR036237">
    <property type="entry name" value="Xyl_isomerase-like_sf"/>
</dbReference>
<dbReference type="InterPro" id="IPR001719">
    <property type="entry name" value="AP_endonuc_2"/>
</dbReference>
<dbReference type="InterPro" id="IPR018246">
    <property type="entry name" value="AP_endonuc_F2_Zn_BS"/>
</dbReference>
<dbReference type="AlphaFoldDB" id="A0A0K1P6B7"/>
<keyword evidence="7 9" id="KW-0255">Endonuclease</keyword>
<dbReference type="GO" id="GO:0008833">
    <property type="term" value="F:deoxyribonuclease IV (phage-T4-induced) activity"/>
    <property type="evidence" value="ECO:0007669"/>
    <property type="project" value="UniProtKB-UniRule"/>
</dbReference>
<proteinExistence type="inferred from homology"/>
<gene>
    <name evidence="7 9" type="primary">nfo</name>
    <name evidence="9" type="ORF">STURON_00488</name>
</gene>
<feature type="binding site" evidence="7">
    <location>
        <position position="190"/>
    </location>
    <ligand>
        <name>Zn(2+)</name>
        <dbReference type="ChEBI" id="CHEBI:29105"/>
        <label>2</label>
    </ligand>
</feature>
<feature type="binding site" evidence="7">
    <location>
        <position position="240"/>
    </location>
    <ligand>
        <name>Zn(2+)</name>
        <dbReference type="ChEBI" id="CHEBI:29105"/>
        <label>3</label>
    </ligand>
</feature>
<dbReference type="GO" id="GO:0008081">
    <property type="term" value="F:phosphoric diester hydrolase activity"/>
    <property type="evidence" value="ECO:0007669"/>
    <property type="project" value="TreeGrafter"/>
</dbReference>
<organism evidence="9 10">
    <name type="scientific">Spiroplasma turonicum</name>
    <dbReference type="NCBI Taxonomy" id="216946"/>
    <lineage>
        <taxon>Bacteria</taxon>
        <taxon>Bacillati</taxon>
        <taxon>Mycoplasmatota</taxon>
        <taxon>Mollicutes</taxon>
        <taxon>Entomoplasmatales</taxon>
        <taxon>Spiroplasmataceae</taxon>
        <taxon>Spiroplasma</taxon>
    </lineage>
</organism>
<feature type="binding site" evidence="7">
    <location>
        <position position="117"/>
    </location>
    <ligand>
        <name>Zn(2+)</name>
        <dbReference type="ChEBI" id="CHEBI:29105"/>
        <label>1</label>
    </ligand>
</feature>
<dbReference type="PANTHER" id="PTHR21445:SF0">
    <property type="entry name" value="APURINIC-APYRIMIDINIC ENDONUCLEASE"/>
    <property type="match status" value="1"/>
</dbReference>
<feature type="binding site" evidence="7">
    <location>
        <position position="270"/>
    </location>
    <ligand>
        <name>Zn(2+)</name>
        <dbReference type="ChEBI" id="CHEBI:29105"/>
        <label>2</label>
    </ligand>
</feature>
<keyword evidence="10" id="KW-1185">Reference proteome</keyword>
<dbReference type="Gene3D" id="3.20.20.150">
    <property type="entry name" value="Divalent-metal-dependent TIM barrel enzymes"/>
    <property type="match status" value="1"/>
</dbReference>
<dbReference type="GO" id="GO:0003677">
    <property type="term" value="F:DNA binding"/>
    <property type="evidence" value="ECO:0007669"/>
    <property type="project" value="InterPro"/>
</dbReference>
<evidence type="ECO:0000256" key="7">
    <source>
        <dbReference type="HAMAP-Rule" id="MF_00152"/>
    </source>
</evidence>
<feature type="binding site" evidence="7">
    <location>
        <position position="76"/>
    </location>
    <ligand>
        <name>Zn(2+)</name>
        <dbReference type="ChEBI" id="CHEBI:29105"/>
        <label>1</label>
    </ligand>
</feature>
<dbReference type="EC" id="3.1.21.2" evidence="7"/>
<dbReference type="Proteomes" id="UP000067243">
    <property type="component" value="Chromosome"/>
</dbReference>
<feature type="binding site" evidence="7">
    <location>
        <position position="156"/>
    </location>
    <ligand>
        <name>Zn(2+)</name>
        <dbReference type="ChEBI" id="CHEBI:29105"/>
        <label>1</label>
    </ligand>
</feature>
<dbReference type="PANTHER" id="PTHR21445">
    <property type="entry name" value="ENDONUCLEASE IV ENDODEOXYRIBONUCLEASE IV"/>
    <property type="match status" value="1"/>
</dbReference>
<comment type="cofactor">
    <cofactor evidence="7">
        <name>Zn(2+)</name>
        <dbReference type="ChEBI" id="CHEBI:29105"/>
    </cofactor>
    <text evidence="7">Binds 3 Zn(2+) ions.</text>
</comment>
<evidence type="ECO:0000313" key="9">
    <source>
        <dbReference type="EMBL" id="AKU79734.1"/>
    </source>
</evidence>
<evidence type="ECO:0000256" key="4">
    <source>
        <dbReference type="ARBA" id="ARBA00022801"/>
    </source>
</evidence>
<comment type="similarity">
    <text evidence="1 7">Belongs to the AP endonuclease 2 family.</text>
</comment>
<evidence type="ECO:0000256" key="5">
    <source>
        <dbReference type="ARBA" id="ARBA00022833"/>
    </source>
</evidence>
<dbReference type="RefSeq" id="WP_075048327.1">
    <property type="nucleotide sequence ID" value="NZ_CP012328.1"/>
</dbReference>
<keyword evidence="2 7" id="KW-0479">Metal-binding</keyword>
<feature type="domain" description="Xylose isomerase-like TIM barrel" evidence="8">
    <location>
        <begin position="29"/>
        <end position="288"/>
    </location>
</feature>
<dbReference type="SMART" id="SM00518">
    <property type="entry name" value="AP2Ec"/>
    <property type="match status" value="1"/>
</dbReference>
<reference evidence="9 10" key="1">
    <citation type="journal article" date="2015" name="Genome Announc.">
        <title>Complete Genome Sequence of Spiroplasma turonicum Strain Tab4cT, a Parasite of a Horse Fly, Haematopota sp. (Diptera: Tabanidae).</title>
        <authorList>
            <person name="Davis R.E."/>
            <person name="Shao J."/>
            <person name="Zhao Y."/>
            <person name="Gasparich G.E."/>
            <person name="Gaynor B.J."/>
            <person name="Donofrio N."/>
        </authorList>
    </citation>
    <scope>NUCLEOTIDE SEQUENCE [LARGE SCALE GENOMIC DNA]</scope>
    <source>
        <strain evidence="9 10">Tab4c</strain>
    </source>
</reference>
<feature type="binding site" evidence="7">
    <location>
        <position position="225"/>
    </location>
    <ligand>
        <name>Zn(2+)</name>
        <dbReference type="ChEBI" id="CHEBI:29105"/>
        <label>2</label>
    </ligand>
</feature>
<dbReference type="GO" id="GO:0008270">
    <property type="term" value="F:zinc ion binding"/>
    <property type="evidence" value="ECO:0007669"/>
    <property type="project" value="UniProtKB-UniRule"/>
</dbReference>
<evidence type="ECO:0000313" key="10">
    <source>
        <dbReference type="Proteomes" id="UP000067243"/>
    </source>
</evidence>
<sequence>MNKRDYFLGCHVGMNATNNYLVGSVEEAITNNANTFMFFTGAPQNTRRTETSKLKIKEFNELLIKYNFNKSKLVCHGPYTINLANTIKKDTFDLGVRLLKEEILRLNDIGVSKLVLHPGAAVGAELQVALDSLIKGLDMVLLDKDIINIDITVALETMSGKGTEICTNFDQLKYVLTNSKCNDKLSVCIDTCHINDAGYDIKNNLNDVINEFDLKIGLEKLSVIHLNDSKNEINSHKDRHHNIGYGKIGFDVLNKIVHNPIFKNIPIILETPWINNFCPYKDEIQMLDNSTFNNPFKDLIKE</sequence>
<dbReference type="GO" id="GO:0003906">
    <property type="term" value="F:DNA-(apurinic or apyrimidinic site) endonuclease activity"/>
    <property type="evidence" value="ECO:0007669"/>
    <property type="project" value="TreeGrafter"/>
</dbReference>
<dbReference type="PATRIC" id="fig|216946.3.peg.490"/>
<dbReference type="EMBL" id="CP012328">
    <property type="protein sequence ID" value="AKU79734.1"/>
    <property type="molecule type" value="Genomic_DNA"/>
</dbReference>
<dbReference type="PROSITE" id="PS00730">
    <property type="entry name" value="AP_NUCLEASE_F2_2"/>
    <property type="match status" value="1"/>
</dbReference>
<keyword evidence="4 7" id="KW-0378">Hydrolase</keyword>
<protein>
    <recommendedName>
        <fullName evidence="7">Probable endonuclease 4</fullName>
        <ecNumber evidence="7">3.1.21.2</ecNumber>
    </recommendedName>
    <alternativeName>
        <fullName evidence="7">Endodeoxyribonuclease IV</fullName>
    </alternativeName>
    <alternativeName>
        <fullName evidence="7">Endonuclease IV</fullName>
    </alternativeName>
</protein>
<dbReference type="NCBIfam" id="TIGR00587">
    <property type="entry name" value="nfo"/>
    <property type="match status" value="1"/>
</dbReference>
<keyword evidence="6 7" id="KW-0234">DNA repair</keyword>
<evidence type="ECO:0000256" key="3">
    <source>
        <dbReference type="ARBA" id="ARBA00022763"/>
    </source>
</evidence>
<dbReference type="CDD" id="cd00019">
    <property type="entry name" value="AP2Ec"/>
    <property type="match status" value="1"/>
</dbReference>
<dbReference type="PROSITE" id="PS51432">
    <property type="entry name" value="AP_NUCLEASE_F2_4"/>
    <property type="match status" value="1"/>
</dbReference>
<comment type="function">
    <text evidence="7">Endonuclease IV plays a role in DNA repair. It cleaves phosphodiester bonds at apurinic or apyrimidinic (AP) sites, generating a 3'-hydroxyl group and a 5'-terminal sugar phosphate.</text>
</comment>
<evidence type="ECO:0000256" key="6">
    <source>
        <dbReference type="ARBA" id="ARBA00023204"/>
    </source>
</evidence>
<feature type="binding site" evidence="7">
    <location>
        <position position="238"/>
    </location>
    <ligand>
        <name>Zn(2+)</name>
        <dbReference type="ChEBI" id="CHEBI:29105"/>
        <label>3</label>
    </ligand>
</feature>
<dbReference type="GO" id="GO:0006284">
    <property type="term" value="P:base-excision repair"/>
    <property type="evidence" value="ECO:0007669"/>
    <property type="project" value="TreeGrafter"/>
</dbReference>
<evidence type="ECO:0000256" key="1">
    <source>
        <dbReference type="ARBA" id="ARBA00005340"/>
    </source>
</evidence>
<dbReference type="NCBIfam" id="NF002196">
    <property type="entry name" value="PRK01060.1-1"/>
    <property type="match status" value="1"/>
</dbReference>
<dbReference type="HAMAP" id="MF_00152">
    <property type="entry name" value="Nfo"/>
    <property type="match status" value="1"/>
</dbReference>
<feature type="binding site" evidence="7">
    <location>
        <position position="193"/>
    </location>
    <ligand>
        <name>Zn(2+)</name>
        <dbReference type="ChEBI" id="CHEBI:29105"/>
        <label>3</label>
    </ligand>
</feature>
<comment type="catalytic activity">
    <reaction evidence="7">
        <text>Endonucleolytic cleavage to 5'-phosphooligonucleotide end-products.</text>
        <dbReference type="EC" id="3.1.21.2"/>
    </reaction>
</comment>
<dbReference type="Pfam" id="PF01261">
    <property type="entry name" value="AP_endonuc_2"/>
    <property type="match status" value="1"/>
</dbReference>
<name>A0A0K1P6B7_9MOLU</name>
<dbReference type="InterPro" id="IPR013022">
    <property type="entry name" value="Xyl_isomerase-like_TIM-brl"/>
</dbReference>
<accession>A0A0K1P6B7</accession>
<feature type="binding site" evidence="7">
    <location>
        <position position="156"/>
    </location>
    <ligand>
        <name>Zn(2+)</name>
        <dbReference type="ChEBI" id="CHEBI:29105"/>
        <label>2</label>
    </ligand>
</feature>
<evidence type="ECO:0000256" key="2">
    <source>
        <dbReference type="ARBA" id="ARBA00022723"/>
    </source>
</evidence>
<keyword evidence="5 7" id="KW-0862">Zinc</keyword>
<dbReference type="KEGG" id="stur:STURON_00488"/>
<dbReference type="PROSITE" id="PS00731">
    <property type="entry name" value="AP_NUCLEASE_F2_3"/>
    <property type="match status" value="1"/>
</dbReference>
<keyword evidence="7" id="KW-0540">Nuclease</keyword>
<dbReference type="STRING" id="216946.STURO_v1c04860"/>
<evidence type="ECO:0000259" key="8">
    <source>
        <dbReference type="Pfam" id="PF01261"/>
    </source>
</evidence>
<dbReference type="FunFam" id="3.20.20.150:FF:000001">
    <property type="entry name" value="Probable endonuclease 4"/>
    <property type="match status" value="1"/>
</dbReference>
<keyword evidence="3 7" id="KW-0227">DNA damage</keyword>